<dbReference type="GO" id="GO:0004070">
    <property type="term" value="F:aspartate carbamoyltransferase activity"/>
    <property type="evidence" value="ECO:0007669"/>
    <property type="project" value="UniProtKB-EC"/>
</dbReference>
<evidence type="ECO:0000313" key="6">
    <source>
        <dbReference type="Proteomes" id="UP000606463"/>
    </source>
</evidence>
<evidence type="ECO:0000256" key="1">
    <source>
        <dbReference type="ARBA" id="ARBA00022679"/>
    </source>
</evidence>
<evidence type="ECO:0000259" key="3">
    <source>
        <dbReference type="Pfam" id="PF00185"/>
    </source>
</evidence>
<comment type="similarity">
    <text evidence="2">Belongs to the aspartate/ornithine carbamoyltransferase superfamily.</text>
</comment>
<accession>A0A9D0YQC7</accession>
<dbReference type="EMBL" id="DQVE01000015">
    <property type="protein sequence ID" value="HIP98059.1"/>
    <property type="molecule type" value="Genomic_DNA"/>
</dbReference>
<dbReference type="GO" id="GO:0005829">
    <property type="term" value="C:cytosol"/>
    <property type="evidence" value="ECO:0007669"/>
    <property type="project" value="TreeGrafter"/>
</dbReference>
<gene>
    <name evidence="5" type="ORF">EYH37_01650</name>
</gene>
<evidence type="ECO:0000313" key="5">
    <source>
        <dbReference type="EMBL" id="HIP98059.1"/>
    </source>
</evidence>
<feature type="domain" description="Aspartate/ornithine carbamoyltransferase Asp/Orn-binding" evidence="3">
    <location>
        <begin position="144"/>
        <end position="292"/>
    </location>
</feature>
<dbReference type="InterPro" id="IPR006131">
    <property type="entry name" value="Asp_carbamoyltransf_Asp/Orn-bd"/>
</dbReference>
<dbReference type="AlphaFoldDB" id="A0A9D0YQC7"/>
<dbReference type="Pfam" id="PF02729">
    <property type="entry name" value="OTCace_N"/>
    <property type="match status" value="1"/>
</dbReference>
<dbReference type="PRINTS" id="PR00101">
    <property type="entry name" value="ATCASE"/>
</dbReference>
<dbReference type="PRINTS" id="PR00100">
    <property type="entry name" value="AOTCASE"/>
</dbReference>
<name>A0A9D0YQC7_AQUAO</name>
<feature type="domain" description="Aspartate/ornithine carbamoyltransferase carbamoyl-P binding" evidence="4">
    <location>
        <begin position="2"/>
        <end position="138"/>
    </location>
</feature>
<organism evidence="5 6">
    <name type="scientific">Aquifex aeolicus</name>
    <dbReference type="NCBI Taxonomy" id="63363"/>
    <lineage>
        <taxon>Bacteria</taxon>
        <taxon>Pseudomonadati</taxon>
        <taxon>Aquificota</taxon>
        <taxon>Aquificia</taxon>
        <taxon>Aquificales</taxon>
        <taxon>Aquificaceae</taxon>
        <taxon>Aquifex</taxon>
    </lineage>
</organism>
<dbReference type="GO" id="GO:0016597">
    <property type="term" value="F:amino acid binding"/>
    <property type="evidence" value="ECO:0007669"/>
    <property type="project" value="InterPro"/>
</dbReference>
<dbReference type="Gene3D" id="3.40.50.1370">
    <property type="entry name" value="Aspartate/ornithine carbamoyltransferase"/>
    <property type="match status" value="2"/>
</dbReference>
<dbReference type="PROSITE" id="PS00097">
    <property type="entry name" value="CARBAMOYLTRANSFERASE"/>
    <property type="match status" value="1"/>
</dbReference>
<comment type="caution">
    <text evidence="5">The sequence shown here is derived from an EMBL/GenBank/DDBJ whole genome shotgun (WGS) entry which is preliminary data.</text>
</comment>
<sequence length="297" mass="33812">MKKLLSVRELSTDHIEEIFKRAKTFKEKGFSPKHRGEWVLMFLEPSTRTRLSFEKALRRLGIDTYLFISESSSMKKGETLRDTVLTLAAQGFEGFVIRTPINGHFREIEDVGVFVVNAGDGTNEHPTQALIDAFTLREVFGNLKGLKVLYVGDTLHSRVFRSGVWLFNSLKAKVGFCSPKVMKPADSSLLPIEEEFEDIDTALRWCDVVIFLRIQKERQSKPLLISERGYLENFGLTPERADFLRKHKKVYMHPGPVNRNVEIADSEIYGEGSLILKQVENGVFVRAGVVDFLKSVK</sequence>
<protein>
    <submittedName>
        <fullName evidence="5">Aspartate carbamoyltransferase catalytic subunit</fullName>
        <ecNumber evidence="5">2.1.3.2</ecNumber>
    </submittedName>
</protein>
<dbReference type="Pfam" id="PF00185">
    <property type="entry name" value="OTCace"/>
    <property type="match status" value="1"/>
</dbReference>
<evidence type="ECO:0000259" key="4">
    <source>
        <dbReference type="Pfam" id="PF02729"/>
    </source>
</evidence>
<proteinExistence type="inferred from homology"/>
<reference evidence="5" key="1">
    <citation type="journal article" date="2020" name="ISME J.">
        <title>Gammaproteobacteria mediating utilization of methyl-, sulfur- and petroleum organic compounds in deep ocean hydrothermal plumes.</title>
        <authorList>
            <person name="Zhou Z."/>
            <person name="Liu Y."/>
            <person name="Pan J."/>
            <person name="Cron B.R."/>
            <person name="Toner B.M."/>
            <person name="Anantharaman K."/>
            <person name="Breier J.A."/>
            <person name="Dick G.J."/>
            <person name="Li M."/>
        </authorList>
    </citation>
    <scope>NUCLEOTIDE SEQUENCE</scope>
    <source>
        <strain evidence="5">SZUA-1501</strain>
    </source>
</reference>
<dbReference type="InterPro" id="IPR036901">
    <property type="entry name" value="Asp/Orn_carbamoylTrfase_sf"/>
</dbReference>
<evidence type="ECO:0000256" key="2">
    <source>
        <dbReference type="RuleBase" id="RU003634"/>
    </source>
</evidence>
<dbReference type="NCBIfam" id="NF002032">
    <property type="entry name" value="PRK00856.1"/>
    <property type="match status" value="1"/>
</dbReference>
<dbReference type="EC" id="2.1.3.2" evidence="5"/>
<dbReference type="PANTHER" id="PTHR45753:SF6">
    <property type="entry name" value="ASPARTATE CARBAMOYLTRANSFERASE"/>
    <property type="match status" value="1"/>
</dbReference>
<dbReference type="InterPro" id="IPR006132">
    <property type="entry name" value="Asp/Orn_carbamoyltranf_P-bd"/>
</dbReference>
<dbReference type="InterPro" id="IPR006130">
    <property type="entry name" value="Asp/Orn_carbamoylTrfase"/>
</dbReference>
<keyword evidence="1 2" id="KW-0808">Transferase</keyword>
<dbReference type="GO" id="GO:0006520">
    <property type="term" value="P:amino acid metabolic process"/>
    <property type="evidence" value="ECO:0007669"/>
    <property type="project" value="InterPro"/>
</dbReference>
<dbReference type="Proteomes" id="UP000606463">
    <property type="component" value="Unassembled WGS sequence"/>
</dbReference>
<dbReference type="PANTHER" id="PTHR45753">
    <property type="entry name" value="ORNITHINE CARBAMOYLTRANSFERASE, MITOCHONDRIAL"/>
    <property type="match status" value="1"/>
</dbReference>
<dbReference type="SUPFAM" id="SSF53671">
    <property type="entry name" value="Aspartate/ornithine carbamoyltransferase"/>
    <property type="match status" value="1"/>
</dbReference>